<evidence type="ECO:0000313" key="3">
    <source>
        <dbReference type="Proteomes" id="UP001187346"/>
    </source>
</evidence>
<name>A0ABU4F5F5_9ACTN</name>
<protein>
    <submittedName>
        <fullName evidence="2">Uncharacterized protein</fullName>
    </submittedName>
</protein>
<sequence length="47" mass="4973">MDPAQALVVASHTFSAPHIHPPGQAPEGEEVRIDGTDGVNAPRLPCW</sequence>
<dbReference type="RefSeq" id="WP_317770567.1">
    <property type="nucleotide sequence ID" value="NZ_JAWMAJ010000018.1"/>
</dbReference>
<evidence type="ECO:0000256" key="1">
    <source>
        <dbReference type="SAM" id="MobiDB-lite"/>
    </source>
</evidence>
<dbReference type="Proteomes" id="UP001187346">
    <property type="component" value="Unassembled WGS sequence"/>
</dbReference>
<organism evidence="2 3">
    <name type="scientific">Streptomyces prunicolor</name>
    <dbReference type="NCBI Taxonomy" id="67348"/>
    <lineage>
        <taxon>Bacteria</taxon>
        <taxon>Bacillati</taxon>
        <taxon>Actinomycetota</taxon>
        <taxon>Actinomycetes</taxon>
        <taxon>Kitasatosporales</taxon>
        <taxon>Streptomycetaceae</taxon>
        <taxon>Streptomyces</taxon>
    </lineage>
</organism>
<proteinExistence type="predicted"/>
<evidence type="ECO:0000313" key="2">
    <source>
        <dbReference type="EMBL" id="MDV7215815.1"/>
    </source>
</evidence>
<feature type="region of interest" description="Disordered" evidence="1">
    <location>
        <begin position="15"/>
        <end position="47"/>
    </location>
</feature>
<gene>
    <name evidence="2" type="ORF">R5A26_07610</name>
</gene>
<dbReference type="EMBL" id="JAWMAJ010000018">
    <property type="protein sequence ID" value="MDV7215815.1"/>
    <property type="molecule type" value="Genomic_DNA"/>
</dbReference>
<keyword evidence="3" id="KW-1185">Reference proteome</keyword>
<comment type="caution">
    <text evidence="2">The sequence shown here is derived from an EMBL/GenBank/DDBJ whole genome shotgun (WGS) entry which is preliminary data.</text>
</comment>
<reference evidence="2 3" key="1">
    <citation type="submission" date="2023-10" db="EMBL/GenBank/DDBJ databases">
        <title>Characterization of rhizosphere-enriched actinobacteria from wheat plants lab-grown on chernevaya soil.</title>
        <authorList>
            <person name="Tikhonova E.N."/>
            <person name="Konopkin A."/>
            <person name="Kravchenko I.K."/>
        </authorList>
    </citation>
    <scope>NUCLEOTIDE SEQUENCE [LARGE SCALE GENOMIC DNA]</scope>
    <source>
        <strain evidence="2 3">RR29</strain>
    </source>
</reference>
<accession>A0ABU4F5F5</accession>